<dbReference type="Proteomes" id="UP001143981">
    <property type="component" value="Unassembled WGS sequence"/>
</dbReference>
<accession>A0A9W7Y743</accession>
<dbReference type="OrthoDB" id="5591338at2759"/>
<gene>
    <name evidence="1" type="ORF">LPJ61_005582</name>
</gene>
<protein>
    <submittedName>
        <fullName evidence="1">Uncharacterized protein</fullName>
    </submittedName>
</protein>
<organism evidence="1 2">
    <name type="scientific">Coemansia biformis</name>
    <dbReference type="NCBI Taxonomy" id="1286918"/>
    <lineage>
        <taxon>Eukaryota</taxon>
        <taxon>Fungi</taxon>
        <taxon>Fungi incertae sedis</taxon>
        <taxon>Zoopagomycota</taxon>
        <taxon>Kickxellomycotina</taxon>
        <taxon>Kickxellomycetes</taxon>
        <taxon>Kickxellales</taxon>
        <taxon>Kickxellaceae</taxon>
        <taxon>Coemansia</taxon>
    </lineage>
</organism>
<dbReference type="EMBL" id="JANBOI010001940">
    <property type="protein sequence ID" value="KAJ1725885.1"/>
    <property type="molecule type" value="Genomic_DNA"/>
</dbReference>
<keyword evidence="2" id="KW-1185">Reference proteome</keyword>
<evidence type="ECO:0000313" key="2">
    <source>
        <dbReference type="Proteomes" id="UP001143981"/>
    </source>
</evidence>
<proteinExistence type="predicted"/>
<reference evidence="1" key="1">
    <citation type="submission" date="2022-07" db="EMBL/GenBank/DDBJ databases">
        <title>Phylogenomic reconstructions and comparative analyses of Kickxellomycotina fungi.</title>
        <authorList>
            <person name="Reynolds N.K."/>
            <person name="Stajich J.E."/>
            <person name="Barry K."/>
            <person name="Grigoriev I.V."/>
            <person name="Crous P."/>
            <person name="Smith M.E."/>
        </authorList>
    </citation>
    <scope>NUCLEOTIDE SEQUENCE</scope>
    <source>
        <strain evidence="1">BCRC 34381</strain>
    </source>
</reference>
<dbReference type="AlphaFoldDB" id="A0A9W7Y743"/>
<evidence type="ECO:0000313" key="1">
    <source>
        <dbReference type="EMBL" id="KAJ1725885.1"/>
    </source>
</evidence>
<comment type="caution">
    <text evidence="1">The sequence shown here is derived from an EMBL/GenBank/DDBJ whole genome shotgun (WGS) entry which is preliminary data.</text>
</comment>
<sequence length="79" mass="8973">MDTKQEAWEKKQVSLTENIRKLEIALGEALARIRELETQSAADHAIAEQLRSQASTMNAKLSEYSKISEALYNISRMPH</sequence>
<name>A0A9W7Y743_9FUNG</name>